<evidence type="ECO:0000313" key="3">
    <source>
        <dbReference type="Proteomes" id="UP000708208"/>
    </source>
</evidence>
<feature type="domain" description="BACK" evidence="1">
    <location>
        <begin position="27"/>
        <end position="126"/>
    </location>
</feature>
<dbReference type="PANTHER" id="PTHR46306">
    <property type="entry name" value="BTB/POZ DOMAIN-CONTAINING PROTEIN 9"/>
    <property type="match status" value="1"/>
</dbReference>
<dbReference type="InterPro" id="IPR052407">
    <property type="entry name" value="BTB_POZ_domain_cont_9"/>
</dbReference>
<protein>
    <recommendedName>
        <fullName evidence="1">BACK domain-containing protein</fullName>
    </recommendedName>
</protein>
<comment type="caution">
    <text evidence="2">The sequence shown here is derived from an EMBL/GenBank/DDBJ whole genome shotgun (WGS) entry which is preliminary data.</text>
</comment>
<gene>
    <name evidence="2" type="ORF">AFUS01_LOCUS34694</name>
</gene>
<evidence type="ECO:0000313" key="2">
    <source>
        <dbReference type="EMBL" id="CAG7824543.1"/>
    </source>
</evidence>
<dbReference type="Pfam" id="PF07707">
    <property type="entry name" value="BACK"/>
    <property type="match status" value="1"/>
</dbReference>
<proteinExistence type="predicted"/>
<feature type="non-terminal residue" evidence="2">
    <location>
        <position position="1"/>
    </location>
</feature>
<dbReference type="GO" id="GO:0050804">
    <property type="term" value="P:modulation of chemical synaptic transmission"/>
    <property type="evidence" value="ECO:0007669"/>
    <property type="project" value="TreeGrafter"/>
</dbReference>
<dbReference type="AlphaFoldDB" id="A0A8J2L172"/>
<dbReference type="InterPro" id="IPR011705">
    <property type="entry name" value="BACK"/>
</dbReference>
<dbReference type="SMART" id="SM00875">
    <property type="entry name" value="BACK"/>
    <property type="match status" value="1"/>
</dbReference>
<dbReference type="PANTHER" id="PTHR46306:SF1">
    <property type="entry name" value="BTB_POZ DOMAIN-CONTAINING PROTEIN 9"/>
    <property type="match status" value="1"/>
</dbReference>
<dbReference type="GO" id="GO:0048512">
    <property type="term" value="P:circadian behavior"/>
    <property type="evidence" value="ECO:0007669"/>
    <property type="project" value="TreeGrafter"/>
</dbReference>
<dbReference type="Proteomes" id="UP000708208">
    <property type="component" value="Unassembled WGS sequence"/>
</dbReference>
<dbReference type="GO" id="GO:0008344">
    <property type="term" value="P:adult locomotory behavior"/>
    <property type="evidence" value="ECO:0007669"/>
    <property type="project" value="TreeGrafter"/>
</dbReference>
<keyword evidence="3" id="KW-1185">Reference proteome</keyword>
<accession>A0A8J2L172</accession>
<dbReference type="EMBL" id="CAJVCH010533215">
    <property type="protein sequence ID" value="CAG7824543.1"/>
    <property type="molecule type" value="Genomic_DNA"/>
</dbReference>
<organism evidence="2 3">
    <name type="scientific">Allacma fusca</name>
    <dbReference type="NCBI Taxonomy" id="39272"/>
    <lineage>
        <taxon>Eukaryota</taxon>
        <taxon>Metazoa</taxon>
        <taxon>Ecdysozoa</taxon>
        <taxon>Arthropoda</taxon>
        <taxon>Hexapoda</taxon>
        <taxon>Collembola</taxon>
        <taxon>Symphypleona</taxon>
        <taxon>Sminthuridae</taxon>
        <taxon>Allacma</taxon>
    </lineage>
</organism>
<sequence length="166" mass="18426">LSHQWGFEELESSICEFLQAALHVSNVCAILDTALAFGLTSLANTCAVFADANAGTLLDHPSFLSLSPAGVSELISRDSFCAAEEKIFETVCSWVRQNQDHPDSHLVLEGVRLPLMNLQYLLDTVRPTKLISPELILDAIQAQNQAKDSELHYRGYLGNTDYWKFI</sequence>
<evidence type="ECO:0000259" key="1">
    <source>
        <dbReference type="SMART" id="SM00875"/>
    </source>
</evidence>
<reference evidence="2" key="1">
    <citation type="submission" date="2021-06" db="EMBL/GenBank/DDBJ databases">
        <authorList>
            <person name="Hodson N. C."/>
            <person name="Mongue J. A."/>
            <person name="Jaron S. K."/>
        </authorList>
    </citation>
    <scope>NUCLEOTIDE SEQUENCE</scope>
</reference>
<dbReference type="OrthoDB" id="9997739at2759"/>
<dbReference type="GO" id="GO:0005737">
    <property type="term" value="C:cytoplasm"/>
    <property type="evidence" value="ECO:0007669"/>
    <property type="project" value="TreeGrafter"/>
</dbReference>
<name>A0A8J2L172_9HEXA</name>